<accession>A0A1J9Q8E3</accession>
<dbReference type="OrthoDB" id="5421247at2759"/>
<gene>
    <name evidence="1" type="ORF">ACJ73_03899</name>
</gene>
<evidence type="ECO:0000313" key="1">
    <source>
        <dbReference type="EMBL" id="OJD24744.1"/>
    </source>
</evidence>
<name>A0A1J9Q8E3_9EURO</name>
<proteinExistence type="predicted"/>
<dbReference type="STRING" id="1658174.A0A1J9Q8E3"/>
<protein>
    <submittedName>
        <fullName evidence="1">Uncharacterized protein</fullName>
    </submittedName>
</protein>
<keyword evidence="2" id="KW-1185">Reference proteome</keyword>
<dbReference type="VEuPathDB" id="FungiDB:ACJ73_03899"/>
<organism evidence="1 2">
    <name type="scientific">Blastomyces percursus</name>
    <dbReference type="NCBI Taxonomy" id="1658174"/>
    <lineage>
        <taxon>Eukaryota</taxon>
        <taxon>Fungi</taxon>
        <taxon>Dikarya</taxon>
        <taxon>Ascomycota</taxon>
        <taxon>Pezizomycotina</taxon>
        <taxon>Eurotiomycetes</taxon>
        <taxon>Eurotiomycetidae</taxon>
        <taxon>Onygenales</taxon>
        <taxon>Ajellomycetaceae</taxon>
        <taxon>Blastomyces</taxon>
    </lineage>
</organism>
<dbReference type="Proteomes" id="UP000242791">
    <property type="component" value="Unassembled WGS sequence"/>
</dbReference>
<evidence type="ECO:0000313" key="2">
    <source>
        <dbReference type="Proteomes" id="UP000242791"/>
    </source>
</evidence>
<reference evidence="1 2" key="1">
    <citation type="submission" date="2015-08" db="EMBL/GenBank/DDBJ databases">
        <title>Emmonsia species relationships and genome sequence.</title>
        <authorList>
            <person name="Cuomo C.A."/>
            <person name="Schwartz I.S."/>
            <person name="Kenyon C."/>
            <person name="De Hoog G.S."/>
            <person name="Govender N.P."/>
            <person name="Botha A."/>
            <person name="Moreno L."/>
            <person name="De Vries M."/>
            <person name="Munoz J.F."/>
            <person name="Stielow J.B."/>
        </authorList>
    </citation>
    <scope>NUCLEOTIDE SEQUENCE [LARGE SCALE GENOMIC DNA]</scope>
    <source>
        <strain evidence="1 2">EI222</strain>
    </source>
</reference>
<comment type="caution">
    <text evidence="1">The sequence shown here is derived from an EMBL/GenBank/DDBJ whole genome shotgun (WGS) entry which is preliminary data.</text>
</comment>
<sequence length="203" mass="22361">MSSPPSFTELEAAAEDVIRILRGVPEFASARVAIIGGMSLWKYLDGYRTTEDVDFLTTVQGAPSAVENKLLVLPNTPFQQLAQIFYYRLPNGKSIQIDMTPDWLVGVAVPITSVQPGSLPYISALDLLVFKINCCGLRPNSTKKIRDATDARTLVDDLRSKGPIILPPTQKNAVLQDLDDVARFSGKDKAWWNAQLRSPLTTN</sequence>
<dbReference type="EMBL" id="LGTZ01000499">
    <property type="protein sequence ID" value="OJD24744.1"/>
    <property type="molecule type" value="Genomic_DNA"/>
</dbReference>
<dbReference type="AlphaFoldDB" id="A0A1J9Q8E3"/>